<dbReference type="Gene3D" id="3.50.50.60">
    <property type="entry name" value="FAD/NAD(P)-binding domain"/>
    <property type="match status" value="1"/>
</dbReference>
<dbReference type="InterPro" id="IPR001613">
    <property type="entry name" value="Flavin_amine_oxidase"/>
</dbReference>
<evidence type="ECO:0000256" key="4">
    <source>
        <dbReference type="PIRSR" id="PIRSR601613-1"/>
    </source>
</evidence>
<accession>A0A495EEA8</accession>
<comment type="similarity">
    <text evidence="2">Belongs to the flavin monoamine oxidase family.</text>
</comment>
<feature type="binding site" evidence="4">
    <location>
        <position position="238"/>
    </location>
    <ligand>
        <name>FAD</name>
        <dbReference type="ChEBI" id="CHEBI:57692"/>
    </ligand>
</feature>
<organism evidence="6 7">
    <name type="scientific">Maribacter vaceletii</name>
    <dbReference type="NCBI Taxonomy" id="1206816"/>
    <lineage>
        <taxon>Bacteria</taxon>
        <taxon>Pseudomonadati</taxon>
        <taxon>Bacteroidota</taxon>
        <taxon>Flavobacteriia</taxon>
        <taxon>Flavobacteriales</taxon>
        <taxon>Flavobacteriaceae</taxon>
        <taxon>Maribacter</taxon>
    </lineage>
</organism>
<dbReference type="InterPro" id="IPR002937">
    <property type="entry name" value="Amino_oxidase"/>
</dbReference>
<dbReference type="Pfam" id="PF01593">
    <property type="entry name" value="Amino_oxidase"/>
    <property type="match status" value="1"/>
</dbReference>
<name>A0A495EEA8_9FLAO</name>
<protein>
    <submittedName>
        <fullName evidence="6">Monoamine oxidase</fullName>
    </submittedName>
</protein>
<dbReference type="AlphaFoldDB" id="A0A495EEA8"/>
<feature type="domain" description="Amine oxidase" evidence="5">
    <location>
        <begin position="39"/>
        <end position="441"/>
    </location>
</feature>
<dbReference type="RefSeq" id="WP_121065120.1">
    <property type="nucleotide sequence ID" value="NZ_RBIQ01000007.1"/>
</dbReference>
<dbReference type="PRINTS" id="PR00757">
    <property type="entry name" value="AMINEOXDASEF"/>
</dbReference>
<dbReference type="InterPro" id="IPR050703">
    <property type="entry name" value="Flavin_MAO"/>
</dbReference>
<reference evidence="6 7" key="1">
    <citation type="submission" date="2018-10" db="EMBL/GenBank/DDBJ databases">
        <title>Genomic Encyclopedia of Archaeal and Bacterial Type Strains, Phase II (KMG-II): from individual species to whole genera.</title>
        <authorList>
            <person name="Goeker M."/>
        </authorList>
    </citation>
    <scope>NUCLEOTIDE SEQUENCE [LARGE SCALE GENOMIC DNA]</scope>
    <source>
        <strain evidence="6 7">DSM 25230</strain>
    </source>
</reference>
<feature type="binding site" evidence="4">
    <location>
        <position position="422"/>
    </location>
    <ligand>
        <name>FAD</name>
        <dbReference type="ChEBI" id="CHEBI:57692"/>
    </ligand>
</feature>
<dbReference type="PANTHER" id="PTHR43563">
    <property type="entry name" value="AMINE OXIDASE"/>
    <property type="match status" value="1"/>
</dbReference>
<comment type="cofactor">
    <cofactor evidence="1">
        <name>FAD</name>
        <dbReference type="ChEBI" id="CHEBI:57692"/>
    </cofactor>
</comment>
<dbReference type="OrthoDB" id="9767561at2"/>
<comment type="caution">
    <text evidence="6">The sequence shown here is derived from an EMBL/GenBank/DDBJ whole genome shotgun (WGS) entry which is preliminary data.</text>
</comment>
<dbReference type="PANTHER" id="PTHR43563:SF1">
    <property type="entry name" value="AMINE OXIDASE [FLAVIN-CONTAINING] B"/>
    <property type="match status" value="1"/>
</dbReference>
<evidence type="ECO:0000256" key="2">
    <source>
        <dbReference type="ARBA" id="ARBA00005995"/>
    </source>
</evidence>
<keyword evidence="3" id="KW-0560">Oxidoreductase</keyword>
<sequence length="447" mass="50221">MKRRSFIQKTGIVGLGLAITPLACTNALDTEILILGGGLSGLYLAYLLEKEGRDYILLEGSNRIGGRMFTRKDMDRDVGGKGVGDGYAEVMSLIEELNTEMIDITDYMNSPTAIYKDGVLHNTWDSKEPNPRMLQYIAFGKEKKLDALDEWYKRPELDEVYSKVLKRNGLSETEIDLVNISANYNDVRETSVMNAYHSSAFIKYNTSKRVLNFKGGTAPFIESIVKTLKKPVLKNKMVTSIDDSGDSVLVTCSDGTNYKSKKVVSTMPFSTLRDVKMNVSFNSNQEKAIQNLNYTKITQIHLTHSAPYWEEDGSPAAMWTDTPLERVMNLSSHKDEKQIACWVNGKGTNFFDTMSEKEVAAYTIKKMNEIRPASIGKIEYLGMQNWGKYKYNKGAYAEFGVGQASWFEDMIKPASNLHFAGEHTAHMSRGMEAAAESAKRVFFELIN</sequence>
<feature type="binding site" evidence="4">
    <location>
        <position position="40"/>
    </location>
    <ligand>
        <name>FAD</name>
        <dbReference type="ChEBI" id="CHEBI:57692"/>
    </ligand>
</feature>
<gene>
    <name evidence="6" type="ORF">CLV91_1306</name>
</gene>
<dbReference type="SUPFAM" id="SSF51905">
    <property type="entry name" value="FAD/NAD(P)-binding domain"/>
    <property type="match status" value="1"/>
</dbReference>
<evidence type="ECO:0000256" key="1">
    <source>
        <dbReference type="ARBA" id="ARBA00001974"/>
    </source>
</evidence>
<evidence type="ECO:0000313" key="7">
    <source>
        <dbReference type="Proteomes" id="UP000269412"/>
    </source>
</evidence>
<dbReference type="SUPFAM" id="SSF54373">
    <property type="entry name" value="FAD-linked reductases, C-terminal domain"/>
    <property type="match status" value="1"/>
</dbReference>
<dbReference type="GO" id="GO:0016491">
    <property type="term" value="F:oxidoreductase activity"/>
    <property type="evidence" value="ECO:0007669"/>
    <property type="project" value="UniProtKB-KW"/>
</dbReference>
<dbReference type="EMBL" id="RBIQ01000007">
    <property type="protein sequence ID" value="RKR15224.1"/>
    <property type="molecule type" value="Genomic_DNA"/>
</dbReference>
<keyword evidence="7" id="KW-1185">Reference proteome</keyword>
<dbReference type="InterPro" id="IPR036188">
    <property type="entry name" value="FAD/NAD-bd_sf"/>
</dbReference>
<evidence type="ECO:0000256" key="3">
    <source>
        <dbReference type="ARBA" id="ARBA00023002"/>
    </source>
</evidence>
<proteinExistence type="inferred from homology"/>
<evidence type="ECO:0000313" key="6">
    <source>
        <dbReference type="EMBL" id="RKR15224.1"/>
    </source>
</evidence>
<dbReference type="Proteomes" id="UP000269412">
    <property type="component" value="Unassembled WGS sequence"/>
</dbReference>
<evidence type="ECO:0000259" key="5">
    <source>
        <dbReference type="Pfam" id="PF01593"/>
    </source>
</evidence>